<comment type="similarity">
    <text evidence="5">Belongs to the copper transporter (Ctr) (TC 1.A.56) family. SLC31A subfamily.</text>
</comment>
<keyword evidence="5" id="KW-0813">Transport</keyword>
<keyword evidence="3 5" id="KW-1133">Transmembrane helix</keyword>
<proteinExistence type="inferred from homology"/>
<dbReference type="OMA" id="SYNIWIF"/>
<evidence type="ECO:0000256" key="1">
    <source>
        <dbReference type="ARBA" id="ARBA00004107"/>
    </source>
</evidence>
<dbReference type="Pfam" id="PF04145">
    <property type="entry name" value="Ctr"/>
    <property type="match status" value="1"/>
</dbReference>
<dbReference type="Ensembl" id="ENSGMOT00000054415.1">
    <property type="protein sequence ID" value="ENSGMOP00000029820.1"/>
    <property type="gene ID" value="ENSGMOG00000033071.1"/>
</dbReference>
<dbReference type="GeneTree" id="ENSGT00940000159996"/>
<keyword evidence="5" id="KW-0187">Copper transport</keyword>
<keyword evidence="5" id="KW-0186">Copper</keyword>
<dbReference type="GO" id="GO:0031902">
    <property type="term" value="C:late endosome membrane"/>
    <property type="evidence" value="ECO:0007669"/>
    <property type="project" value="UniProtKB-SubCell"/>
</dbReference>
<keyword evidence="4 5" id="KW-0472">Membrane</keyword>
<dbReference type="RefSeq" id="XP_030197651.1">
    <property type="nucleotide sequence ID" value="XM_030341791.1"/>
</dbReference>
<dbReference type="InterPro" id="IPR007274">
    <property type="entry name" value="Cop_transporter"/>
</dbReference>
<reference evidence="6" key="2">
    <citation type="submission" date="2025-09" db="UniProtKB">
        <authorList>
            <consortium name="Ensembl"/>
        </authorList>
    </citation>
    <scope>IDENTIFICATION</scope>
</reference>
<dbReference type="Proteomes" id="UP000694546">
    <property type="component" value="Chromosome 19"/>
</dbReference>
<evidence type="ECO:0000313" key="7">
    <source>
        <dbReference type="Proteomes" id="UP000694546"/>
    </source>
</evidence>
<gene>
    <name evidence="6" type="primary">slc31a2</name>
</gene>
<sequence>MQMTFDASSSVTLLFDFWAVQSPPGMVLSVLVVCLFTVFFEFLKMWRIWLGSPLSGTKFYRPSYPQPCDGSPGECISVLAPGRSQSSLAPIQPPADTPIIANGWMLHSVQTALHVLQVAMSYMLMLCVMSYNVWIFLGVLFGAGLGYFLAYPLIGRISTT</sequence>
<evidence type="ECO:0000256" key="2">
    <source>
        <dbReference type="ARBA" id="ARBA00022692"/>
    </source>
</evidence>
<keyword evidence="5" id="KW-0406">Ion transport</keyword>
<protein>
    <recommendedName>
        <fullName evidence="5">Copper transport protein</fullName>
    </recommendedName>
</protein>
<dbReference type="PANTHER" id="PTHR12483">
    <property type="entry name" value="SOLUTE CARRIER FAMILY 31 COPPER TRANSPORTERS"/>
    <property type="match status" value="1"/>
</dbReference>
<keyword evidence="7" id="KW-1185">Reference proteome</keyword>
<feature type="transmembrane region" description="Helical" evidence="5">
    <location>
        <begin position="133"/>
        <end position="154"/>
    </location>
</feature>
<evidence type="ECO:0000256" key="3">
    <source>
        <dbReference type="ARBA" id="ARBA00022989"/>
    </source>
</evidence>
<dbReference type="GeneID" id="115532190"/>
<evidence type="ECO:0000313" key="6">
    <source>
        <dbReference type="Ensembl" id="ENSGMOP00000029820.1"/>
    </source>
</evidence>
<keyword evidence="2 5" id="KW-0812">Transmembrane</keyword>
<evidence type="ECO:0000256" key="5">
    <source>
        <dbReference type="RuleBase" id="RU367022"/>
    </source>
</evidence>
<feature type="transmembrane region" description="Helical" evidence="5">
    <location>
        <begin position="25"/>
        <end position="43"/>
    </location>
</feature>
<dbReference type="GO" id="GO:0005375">
    <property type="term" value="F:copper ion transmembrane transporter activity"/>
    <property type="evidence" value="ECO:0007669"/>
    <property type="project" value="UniProtKB-UniRule"/>
</dbReference>
<organism evidence="6 7">
    <name type="scientific">Gadus morhua</name>
    <name type="common">Atlantic cod</name>
    <dbReference type="NCBI Taxonomy" id="8049"/>
    <lineage>
        <taxon>Eukaryota</taxon>
        <taxon>Metazoa</taxon>
        <taxon>Chordata</taxon>
        <taxon>Craniata</taxon>
        <taxon>Vertebrata</taxon>
        <taxon>Euteleostomi</taxon>
        <taxon>Actinopterygii</taxon>
        <taxon>Neopterygii</taxon>
        <taxon>Teleostei</taxon>
        <taxon>Neoteleostei</taxon>
        <taxon>Acanthomorphata</taxon>
        <taxon>Zeiogadaria</taxon>
        <taxon>Gadariae</taxon>
        <taxon>Gadiformes</taxon>
        <taxon>Gadoidei</taxon>
        <taxon>Gadidae</taxon>
        <taxon>Gadus</taxon>
    </lineage>
</organism>
<evidence type="ECO:0000256" key="4">
    <source>
        <dbReference type="ARBA" id="ARBA00023136"/>
    </source>
</evidence>
<dbReference type="OrthoDB" id="73901at2759"/>
<reference evidence="6" key="1">
    <citation type="submission" date="2025-08" db="UniProtKB">
        <authorList>
            <consortium name="Ensembl"/>
        </authorList>
    </citation>
    <scope>IDENTIFICATION</scope>
</reference>
<accession>A0A8C5ADA7</accession>
<dbReference type="CTD" id="1318"/>
<comment type="subcellular location">
    <subcellularLocation>
        <location evidence="1">Late endosome membrane</location>
        <topology evidence="1">Multi-pass membrane protein</topology>
    </subcellularLocation>
    <subcellularLocation>
        <location evidence="5">Membrane</location>
        <topology evidence="5">Multi-pass membrane protein</topology>
    </subcellularLocation>
</comment>
<name>A0A8C5ADA7_GADMO</name>
<dbReference type="KEGG" id="gmh:115532190"/>
<dbReference type="AlphaFoldDB" id="A0A8C5ADA7"/>
<dbReference type="PANTHER" id="PTHR12483:SF8">
    <property type="entry name" value="PROTEIN SLC31A2"/>
    <property type="match status" value="1"/>
</dbReference>